<feature type="domain" description="4'-phosphopantetheinyl transferase" evidence="2">
    <location>
        <begin position="105"/>
        <end position="198"/>
    </location>
</feature>
<comment type="caution">
    <text evidence="3">The sequence shown here is derived from an EMBL/GenBank/DDBJ whole genome shotgun (WGS) entry which is preliminary data.</text>
</comment>
<organism evidence="3 4">
    <name type="scientific">Bacteroides fragilis str. 3988T(B)14</name>
    <dbReference type="NCBI Taxonomy" id="1339315"/>
    <lineage>
        <taxon>Bacteria</taxon>
        <taxon>Pseudomonadati</taxon>
        <taxon>Bacteroidota</taxon>
        <taxon>Bacteroidia</taxon>
        <taxon>Bacteroidales</taxon>
        <taxon>Bacteroidaceae</taxon>
        <taxon>Bacteroides</taxon>
    </lineage>
</organism>
<dbReference type="Proteomes" id="UP000020529">
    <property type="component" value="Unassembled WGS sequence"/>
</dbReference>
<accession>A0A015ULQ5</accession>
<dbReference type="GeneID" id="60368344"/>
<dbReference type="PATRIC" id="fig|1339315.3.peg.2114"/>
<dbReference type="SUPFAM" id="SSF56214">
    <property type="entry name" value="4'-phosphopantetheinyl transferase"/>
    <property type="match status" value="2"/>
</dbReference>
<dbReference type="GO" id="GO:0008897">
    <property type="term" value="F:holo-[acyl-carrier-protein] synthase activity"/>
    <property type="evidence" value="ECO:0007669"/>
    <property type="project" value="InterPro"/>
</dbReference>
<dbReference type="Gene3D" id="3.90.470.20">
    <property type="entry name" value="4'-phosphopantetheinyl transferase domain"/>
    <property type="match status" value="1"/>
</dbReference>
<proteinExistence type="predicted"/>
<protein>
    <submittedName>
        <fullName evidence="3">4'-phosphopantetheinyl transferase superfamily protein</fullName>
    </submittedName>
</protein>
<gene>
    <name evidence="3" type="ORF">M124_1335</name>
</gene>
<dbReference type="InterPro" id="IPR037143">
    <property type="entry name" value="4-PPantetheinyl_Trfase_dom_sf"/>
</dbReference>
<dbReference type="Pfam" id="PF01648">
    <property type="entry name" value="ACPS"/>
    <property type="match status" value="1"/>
</dbReference>
<dbReference type="RefSeq" id="WP_010992577.1">
    <property type="nucleotide sequence ID" value="NZ_JGCY01000260.1"/>
</dbReference>
<keyword evidence="1 3" id="KW-0808">Transferase</keyword>
<evidence type="ECO:0000313" key="4">
    <source>
        <dbReference type="Proteomes" id="UP000020529"/>
    </source>
</evidence>
<dbReference type="GO" id="GO:0000287">
    <property type="term" value="F:magnesium ion binding"/>
    <property type="evidence" value="ECO:0007669"/>
    <property type="project" value="InterPro"/>
</dbReference>
<sequence length="224" mass="26570">MALLREYKEIAYQWGIWKTEESPEELLALLPDPERYEQQLTLFSSPHRKLEWLSVRVLLYQLLGEEKTIEYAPSGKPHLADSSYFISISHTRGYVAVILSPVSEVGIDIEQYGQRVHKVAHKYMRPDELISEYQGEDTWSLLLHWSAKEVMFKCMDTSEVDFREHLRIMPFQVCEHGEFPAEEYRTEHKKKFMIRYLLHPDFVMTWQVTSAYSVNECDIMKKMQ</sequence>
<evidence type="ECO:0000259" key="2">
    <source>
        <dbReference type="Pfam" id="PF01648"/>
    </source>
</evidence>
<reference evidence="3 4" key="1">
    <citation type="submission" date="2014-02" db="EMBL/GenBank/DDBJ databases">
        <authorList>
            <person name="Sears C."/>
            <person name="Carroll K."/>
            <person name="Sack B.R."/>
            <person name="Qadri F."/>
            <person name="Myers L.L."/>
            <person name="Chung G.-T."/>
            <person name="Escheverria P."/>
            <person name="Fraser C.M."/>
            <person name="Sadzewicz L."/>
            <person name="Shefchek K.A."/>
            <person name="Tallon L."/>
            <person name="Das S.P."/>
            <person name="Daugherty S."/>
            <person name="Mongodin E.F."/>
        </authorList>
    </citation>
    <scope>NUCLEOTIDE SEQUENCE [LARGE SCALE GENOMIC DNA]</scope>
    <source>
        <strain evidence="4">3988T(B)14</strain>
    </source>
</reference>
<dbReference type="AlphaFoldDB" id="A0A015ULQ5"/>
<evidence type="ECO:0000313" key="3">
    <source>
        <dbReference type="EMBL" id="EXY74853.1"/>
    </source>
</evidence>
<dbReference type="InterPro" id="IPR008278">
    <property type="entry name" value="4-PPantetheinyl_Trfase_dom"/>
</dbReference>
<name>A0A015ULQ5_BACFG</name>
<dbReference type="EMBL" id="JGCY01000260">
    <property type="protein sequence ID" value="EXY74853.1"/>
    <property type="molecule type" value="Genomic_DNA"/>
</dbReference>
<evidence type="ECO:0000256" key="1">
    <source>
        <dbReference type="ARBA" id="ARBA00022679"/>
    </source>
</evidence>